<feature type="compositionally biased region" description="Polar residues" evidence="2">
    <location>
        <begin position="519"/>
        <end position="528"/>
    </location>
</feature>
<feature type="coiled-coil region" evidence="1">
    <location>
        <begin position="45"/>
        <end position="104"/>
    </location>
</feature>
<dbReference type="Proteomes" id="UP000294933">
    <property type="component" value="Unassembled WGS sequence"/>
</dbReference>
<evidence type="ECO:0000313" key="4">
    <source>
        <dbReference type="Proteomes" id="UP000294933"/>
    </source>
</evidence>
<evidence type="ECO:0000256" key="1">
    <source>
        <dbReference type="SAM" id="Coils"/>
    </source>
</evidence>
<feature type="region of interest" description="Disordered" evidence="2">
    <location>
        <begin position="545"/>
        <end position="586"/>
    </location>
</feature>
<feature type="compositionally biased region" description="Basic and acidic residues" evidence="2">
    <location>
        <begin position="469"/>
        <end position="488"/>
    </location>
</feature>
<keyword evidence="4" id="KW-1185">Reference proteome</keyword>
<feature type="compositionally biased region" description="Polar residues" evidence="2">
    <location>
        <begin position="563"/>
        <end position="583"/>
    </location>
</feature>
<feature type="coiled-coil region" evidence="1">
    <location>
        <begin position="306"/>
        <end position="333"/>
    </location>
</feature>
<evidence type="ECO:0000256" key="2">
    <source>
        <dbReference type="SAM" id="MobiDB-lite"/>
    </source>
</evidence>
<evidence type="ECO:0000313" key="3">
    <source>
        <dbReference type="EMBL" id="TDL27319.1"/>
    </source>
</evidence>
<gene>
    <name evidence="3" type="ORF">BD410DRAFT_782408</name>
</gene>
<protein>
    <submittedName>
        <fullName evidence="3">Uncharacterized protein</fullName>
    </submittedName>
</protein>
<dbReference type="OrthoDB" id="2592022at2759"/>
<keyword evidence="1" id="KW-0175">Coiled coil</keyword>
<proteinExistence type="predicted"/>
<sequence length="937" mass="104338">MATSVGVREDHPLARELTSLRRAVTIYQEEANASSVKLQRQSLEYSNALNQANILHSENERLRKEVQVLRTHPDTTPHGDALQVQELTLALRRLSEKLTLTENTLLQRTSELRHALREKRVAEHSEREAHHFASRLKENELEGRQRERELAQLLGDTEEAKKRADGVVKEYAELVKSMEGRQKRTISSSQPVEQLNEDVLLVSPRSVDTLPDDIIGRKKLIQEMNDHTNGLEAEILRLHGEIETRDSRIEALKKAGKEEAEKLVAAEMQVQKLLTDDKAAARMVSRYMKFSQSSTDLLHDAMTNMKLRHETTMANMEAQLRSLEECLANETHHSNTLRGALDELTGDISRELYGRRREISLRLSLISREENIAESFKRWYLKVRELSEKVTASHEATPSVVFHNVLNDLEHILESMDSLPSVASHSPGALARILVAEDAVSTLATELQNEKDKRLALIRQLVLFENHADSEHKSVTSSDRDAKVKLCDGPRATDSSTEVPRVRRGMAGPQKYESGDVNPVTSSGQETPATELIPLPETAPVQLHIVTGNSPASPPMRKEPSHSHSQPSMPRTYDTTASSPTLHTDNEAKVTFPMLEEKTETPVGDFVITLHHPDGSPPLSLQSDKHPFRVVSPAEPENAVSESNCAVGVAVSPCMQQELLARLAQVRHRYEKMQRGFSDCHTSLQVLRRSFSNPTLEGFPGILQRAVDRLDDFTDGVRVELEIRIADEERISKGYETLLSIPGAFQDEQAKIETLYDIEEFIDEVDPASRRTRTQFKTNLDDLMHDIAVIKSALHESETLDQSPSETTEPTSGWSGWAAGILPSPSRPSTPTPTFGNVITSPLLRHSSSFTTPRDGRSPVDRFAALGLRVPMPSSVSQPSRTRKPSLFNLGIGRSVVLNPMRSISGLSSSTNLSFNASNGVEIGGEYGSFNAHGDVE</sequence>
<organism evidence="3 4">
    <name type="scientific">Rickenella mellea</name>
    <dbReference type="NCBI Taxonomy" id="50990"/>
    <lineage>
        <taxon>Eukaryota</taxon>
        <taxon>Fungi</taxon>
        <taxon>Dikarya</taxon>
        <taxon>Basidiomycota</taxon>
        <taxon>Agaricomycotina</taxon>
        <taxon>Agaricomycetes</taxon>
        <taxon>Hymenochaetales</taxon>
        <taxon>Rickenellaceae</taxon>
        <taxon>Rickenella</taxon>
    </lineage>
</organism>
<dbReference type="VEuPathDB" id="FungiDB:BD410DRAFT_782408"/>
<feature type="region of interest" description="Disordered" evidence="2">
    <location>
        <begin position="469"/>
        <end position="528"/>
    </location>
</feature>
<feature type="compositionally biased region" description="Polar residues" evidence="2">
    <location>
        <begin position="800"/>
        <end position="814"/>
    </location>
</feature>
<accession>A0A4Y7QKF6</accession>
<dbReference type="EMBL" id="ML170159">
    <property type="protein sequence ID" value="TDL27319.1"/>
    <property type="molecule type" value="Genomic_DNA"/>
</dbReference>
<dbReference type="AlphaFoldDB" id="A0A4Y7QKF6"/>
<dbReference type="STRING" id="50990.A0A4Y7QKF6"/>
<name>A0A4Y7QKF6_9AGAM</name>
<feature type="region of interest" description="Disordered" evidence="2">
    <location>
        <begin position="796"/>
        <end position="833"/>
    </location>
</feature>
<reference evidence="3 4" key="1">
    <citation type="submission" date="2018-06" db="EMBL/GenBank/DDBJ databases">
        <title>A transcriptomic atlas of mushroom development highlights an independent origin of complex multicellularity.</title>
        <authorList>
            <consortium name="DOE Joint Genome Institute"/>
            <person name="Krizsan K."/>
            <person name="Almasi E."/>
            <person name="Merenyi Z."/>
            <person name="Sahu N."/>
            <person name="Viragh M."/>
            <person name="Koszo T."/>
            <person name="Mondo S."/>
            <person name="Kiss B."/>
            <person name="Balint B."/>
            <person name="Kues U."/>
            <person name="Barry K."/>
            <person name="Hegedus J.C."/>
            <person name="Henrissat B."/>
            <person name="Johnson J."/>
            <person name="Lipzen A."/>
            <person name="Ohm R."/>
            <person name="Nagy I."/>
            <person name="Pangilinan J."/>
            <person name="Yan J."/>
            <person name="Xiong Y."/>
            <person name="Grigoriev I.V."/>
            <person name="Hibbett D.S."/>
            <person name="Nagy L.G."/>
        </authorList>
    </citation>
    <scope>NUCLEOTIDE SEQUENCE [LARGE SCALE GENOMIC DNA]</scope>
    <source>
        <strain evidence="3 4">SZMC22713</strain>
    </source>
</reference>